<dbReference type="InterPro" id="IPR007569">
    <property type="entry name" value="DUF559"/>
</dbReference>
<dbReference type="Proteomes" id="UP000440096">
    <property type="component" value="Unassembled WGS sequence"/>
</dbReference>
<accession>A0A6N7YX89</accession>
<gene>
    <name evidence="2" type="ORF">GKO32_27565</name>
</gene>
<dbReference type="Gene3D" id="3.40.960.10">
    <property type="entry name" value="VSR Endonuclease"/>
    <property type="match status" value="1"/>
</dbReference>
<feature type="domain" description="DUF559" evidence="1">
    <location>
        <begin position="227"/>
        <end position="290"/>
    </location>
</feature>
<sequence length="299" mass="33192">MVALPEGLHGAYTRTEIRRVLSPHALRVALANRRLTVFSKDIVIDSKRLAEFHTRAAAALLFAGPHAVLSGESALALHGCSAARTAPIHVTLPYFRRGRDHTGVLIHHGSVDAQDITELHGLRVHALDMALAQVLCRADRRTAIACADQALALLPAIERAECRAWTEERIRNRRDPRGRQQGLALLDLATGLAESPMESSILLAIVDAGLPAPIPQYVITDLDGRDVYRLDFAWHELRIGGEYDGYEAHKNRKTRDAARDEDLRRRGWLIIRADVDDLKDPSRLIADIRAAFRHRGLPA</sequence>
<evidence type="ECO:0000259" key="1">
    <source>
        <dbReference type="Pfam" id="PF04480"/>
    </source>
</evidence>
<organism evidence="2 3">
    <name type="scientific">Amycolatopsis pithecellobii</name>
    <dbReference type="NCBI Taxonomy" id="664692"/>
    <lineage>
        <taxon>Bacteria</taxon>
        <taxon>Bacillati</taxon>
        <taxon>Actinomycetota</taxon>
        <taxon>Actinomycetes</taxon>
        <taxon>Pseudonocardiales</taxon>
        <taxon>Pseudonocardiaceae</taxon>
        <taxon>Amycolatopsis</taxon>
    </lineage>
</organism>
<proteinExistence type="predicted"/>
<dbReference type="RefSeq" id="WP_154759834.1">
    <property type="nucleotide sequence ID" value="NZ_WMBA01000053.1"/>
</dbReference>
<evidence type="ECO:0000313" key="3">
    <source>
        <dbReference type="Proteomes" id="UP000440096"/>
    </source>
</evidence>
<dbReference type="AlphaFoldDB" id="A0A6N7YX89"/>
<comment type="caution">
    <text evidence="2">The sequence shown here is derived from an EMBL/GenBank/DDBJ whole genome shotgun (WGS) entry which is preliminary data.</text>
</comment>
<keyword evidence="3" id="KW-1185">Reference proteome</keyword>
<dbReference type="OrthoDB" id="3173471at2"/>
<name>A0A6N7YX89_9PSEU</name>
<reference evidence="2 3" key="1">
    <citation type="submission" date="2019-11" db="EMBL/GenBank/DDBJ databases">
        <title>Draft genome of Amycolatopsis RM579.</title>
        <authorList>
            <person name="Duangmal K."/>
            <person name="Mingma R."/>
        </authorList>
    </citation>
    <scope>NUCLEOTIDE SEQUENCE [LARGE SCALE GENOMIC DNA]</scope>
    <source>
        <strain evidence="2 3">RM579</strain>
    </source>
</reference>
<evidence type="ECO:0000313" key="2">
    <source>
        <dbReference type="EMBL" id="MTD57707.1"/>
    </source>
</evidence>
<dbReference type="Pfam" id="PF04480">
    <property type="entry name" value="DUF559"/>
    <property type="match status" value="1"/>
</dbReference>
<dbReference type="EMBL" id="WMBA01000053">
    <property type="protein sequence ID" value="MTD57707.1"/>
    <property type="molecule type" value="Genomic_DNA"/>
</dbReference>
<protein>
    <submittedName>
        <fullName evidence="2">DUF559 domain-containing protein</fullName>
    </submittedName>
</protein>